<evidence type="ECO:0000313" key="3">
    <source>
        <dbReference type="Proteomes" id="UP000176583"/>
    </source>
</evidence>
<dbReference type="CDD" id="cd04301">
    <property type="entry name" value="NAT_SF"/>
    <property type="match status" value="1"/>
</dbReference>
<dbReference type="Proteomes" id="UP000176583">
    <property type="component" value="Unassembled WGS sequence"/>
</dbReference>
<dbReference type="STRING" id="1802613.A2V54_03300"/>
<name>A0A1F4UHB8_UNCKA</name>
<dbReference type="Gene3D" id="3.40.630.30">
    <property type="match status" value="1"/>
</dbReference>
<dbReference type="EMBL" id="MEUW01000021">
    <property type="protein sequence ID" value="OGC44375.1"/>
    <property type="molecule type" value="Genomic_DNA"/>
</dbReference>
<dbReference type="InterPro" id="IPR016181">
    <property type="entry name" value="Acyl_CoA_acyltransferase"/>
</dbReference>
<accession>A0A1F4UHB8</accession>
<dbReference type="SUPFAM" id="SSF55729">
    <property type="entry name" value="Acyl-CoA N-acyltransferases (Nat)"/>
    <property type="match status" value="1"/>
</dbReference>
<dbReference type="AlphaFoldDB" id="A0A1F4UHB8"/>
<protein>
    <recommendedName>
        <fullName evidence="1">N-acetyltransferase domain-containing protein</fullName>
    </recommendedName>
</protein>
<dbReference type="Pfam" id="PF00583">
    <property type="entry name" value="Acetyltransf_1"/>
    <property type="match status" value="1"/>
</dbReference>
<evidence type="ECO:0000313" key="2">
    <source>
        <dbReference type="EMBL" id="OGC44375.1"/>
    </source>
</evidence>
<comment type="caution">
    <text evidence="2">The sequence shown here is derived from an EMBL/GenBank/DDBJ whole genome shotgun (WGS) entry which is preliminary data.</text>
</comment>
<dbReference type="PROSITE" id="PS51186">
    <property type="entry name" value="GNAT"/>
    <property type="match status" value="1"/>
</dbReference>
<sequence length="146" mass="16314">MDFLVEQAYANDIPAIQEILRAGNLSDNFSQCRFVLKASSQDRIIGGIGIEFWDGFVSLRGLIVAKEFKRQGVGKALVAEAVKLCQRTGAEGIYAYTMFWNQRFFYTRGFARVPKESAPAGVAASAVFHFPHYRPCCLMEYQGGSR</sequence>
<organism evidence="2 3">
    <name type="scientific">candidate division WWE3 bacterium RBG_19FT_COMBO_53_11</name>
    <dbReference type="NCBI Taxonomy" id="1802613"/>
    <lineage>
        <taxon>Bacteria</taxon>
        <taxon>Katanobacteria</taxon>
    </lineage>
</organism>
<dbReference type="InterPro" id="IPR000182">
    <property type="entry name" value="GNAT_dom"/>
</dbReference>
<feature type="domain" description="N-acetyltransferase" evidence="1">
    <location>
        <begin position="1"/>
        <end position="137"/>
    </location>
</feature>
<dbReference type="GO" id="GO:0016747">
    <property type="term" value="F:acyltransferase activity, transferring groups other than amino-acyl groups"/>
    <property type="evidence" value="ECO:0007669"/>
    <property type="project" value="InterPro"/>
</dbReference>
<reference evidence="2 3" key="1">
    <citation type="journal article" date="2016" name="Nat. Commun.">
        <title>Thousands of microbial genomes shed light on interconnected biogeochemical processes in an aquifer system.</title>
        <authorList>
            <person name="Anantharaman K."/>
            <person name="Brown C.T."/>
            <person name="Hug L.A."/>
            <person name="Sharon I."/>
            <person name="Castelle C.J."/>
            <person name="Probst A.J."/>
            <person name="Thomas B.C."/>
            <person name="Singh A."/>
            <person name="Wilkins M.J."/>
            <person name="Karaoz U."/>
            <person name="Brodie E.L."/>
            <person name="Williams K.H."/>
            <person name="Hubbard S.S."/>
            <person name="Banfield J.F."/>
        </authorList>
    </citation>
    <scope>NUCLEOTIDE SEQUENCE [LARGE SCALE GENOMIC DNA]</scope>
</reference>
<evidence type="ECO:0000259" key="1">
    <source>
        <dbReference type="PROSITE" id="PS51186"/>
    </source>
</evidence>
<gene>
    <name evidence="2" type="ORF">A2V54_03300</name>
</gene>
<proteinExistence type="predicted"/>